<dbReference type="InterPro" id="IPR024079">
    <property type="entry name" value="MetalloPept_cat_dom_sf"/>
</dbReference>
<evidence type="ECO:0000259" key="15">
    <source>
        <dbReference type="PROSITE" id="PS51864"/>
    </source>
</evidence>
<feature type="binding site" evidence="10">
    <location>
        <position position="224"/>
    </location>
    <ligand>
        <name>Zn(2+)</name>
        <dbReference type="ChEBI" id="CHEBI:29105"/>
        <note>catalytic</note>
    </ligand>
</feature>
<dbReference type="SMART" id="SM00254">
    <property type="entry name" value="ShKT"/>
    <property type="match status" value="2"/>
</dbReference>
<protein>
    <recommendedName>
        <fullName evidence="11">Metalloendopeptidase</fullName>
        <ecNumber evidence="11">3.4.24.-</ecNumber>
    </recommendedName>
</protein>
<keyword evidence="5 10" id="KW-0378">Hydrolase</keyword>
<feature type="domain" description="Apple" evidence="13">
    <location>
        <begin position="339"/>
        <end position="423"/>
    </location>
</feature>
<dbReference type="Gene3D" id="3.50.4.10">
    <property type="entry name" value="Hepatocyte Growth Factor"/>
    <property type="match status" value="2"/>
</dbReference>
<feature type="domain" description="Peptidase M12A" evidence="15">
    <location>
        <begin position="116"/>
        <end position="316"/>
    </location>
</feature>
<comment type="cofactor">
    <cofactor evidence="10 11">
        <name>Zn(2+)</name>
        <dbReference type="ChEBI" id="CHEBI:29105"/>
    </cofactor>
    <text evidence="10 11">Binds 1 zinc ion per subunit.</text>
</comment>
<dbReference type="PRINTS" id="PR00480">
    <property type="entry name" value="ASTACIN"/>
</dbReference>
<feature type="disulfide bond" evidence="9">
    <location>
        <begin position="582"/>
        <end position="616"/>
    </location>
</feature>
<keyword evidence="4" id="KW-0677">Repeat</keyword>
<comment type="caution">
    <text evidence="9">Lacks conserved residue(s) required for the propagation of feature annotation.</text>
</comment>
<keyword evidence="7 10" id="KW-0482">Metalloprotease</keyword>
<evidence type="ECO:0000256" key="12">
    <source>
        <dbReference type="SAM" id="MobiDB-lite"/>
    </source>
</evidence>
<evidence type="ECO:0000256" key="11">
    <source>
        <dbReference type="RuleBase" id="RU361183"/>
    </source>
</evidence>
<feature type="binding site" evidence="10">
    <location>
        <position position="218"/>
    </location>
    <ligand>
        <name>Zn(2+)</name>
        <dbReference type="ChEBI" id="CHEBI:29105"/>
        <note>catalytic</note>
    </ligand>
</feature>
<accession>A0ABN7SM63</accession>
<evidence type="ECO:0000256" key="7">
    <source>
        <dbReference type="ARBA" id="ARBA00023049"/>
    </source>
</evidence>
<evidence type="ECO:0000259" key="13">
    <source>
        <dbReference type="PROSITE" id="PS50948"/>
    </source>
</evidence>
<evidence type="ECO:0000256" key="10">
    <source>
        <dbReference type="PROSITE-ProRule" id="PRU01211"/>
    </source>
</evidence>
<dbReference type="PANTHER" id="PTHR10127:SF780">
    <property type="entry name" value="METALLOENDOPEPTIDASE"/>
    <property type="match status" value="1"/>
</dbReference>
<dbReference type="Pfam" id="PF01400">
    <property type="entry name" value="Astacin"/>
    <property type="match status" value="1"/>
</dbReference>
<feature type="domain" description="ShKT" evidence="14">
    <location>
        <begin position="582"/>
        <end position="616"/>
    </location>
</feature>
<evidence type="ECO:0000256" key="3">
    <source>
        <dbReference type="ARBA" id="ARBA00022723"/>
    </source>
</evidence>
<keyword evidence="2 10" id="KW-0645">Protease</keyword>
<evidence type="ECO:0000256" key="1">
    <source>
        <dbReference type="ARBA" id="ARBA00002657"/>
    </source>
</evidence>
<keyword evidence="8 9" id="KW-1015">Disulfide bond</keyword>
<reference evidence="16 17" key="1">
    <citation type="submission" date="2021-04" db="EMBL/GenBank/DDBJ databases">
        <authorList>
            <person name="Bliznina A."/>
        </authorList>
    </citation>
    <scope>NUCLEOTIDE SEQUENCE [LARGE SCALE GENOMIC DNA]</scope>
</reference>
<dbReference type="InterPro" id="IPR001506">
    <property type="entry name" value="Peptidase_M12A"/>
</dbReference>
<gene>
    <name evidence="16" type="ORF">OKIOD_LOCUS9955</name>
</gene>
<feature type="domain" description="Apple" evidence="13">
    <location>
        <begin position="445"/>
        <end position="520"/>
    </location>
</feature>
<name>A0ABN7SM63_OIKDI</name>
<dbReference type="Gene3D" id="1.10.10.1940">
    <property type="match status" value="1"/>
</dbReference>
<dbReference type="InterPro" id="IPR003609">
    <property type="entry name" value="Pan_app"/>
</dbReference>
<dbReference type="InterPro" id="IPR000177">
    <property type="entry name" value="Apple"/>
</dbReference>
<dbReference type="SMART" id="SM00235">
    <property type="entry name" value="ZnMc"/>
    <property type="match status" value="1"/>
</dbReference>
<evidence type="ECO:0000313" key="17">
    <source>
        <dbReference type="Proteomes" id="UP001158576"/>
    </source>
</evidence>
<dbReference type="EC" id="3.4.24.-" evidence="11"/>
<evidence type="ECO:0000256" key="8">
    <source>
        <dbReference type="ARBA" id="ARBA00023157"/>
    </source>
</evidence>
<evidence type="ECO:0000256" key="5">
    <source>
        <dbReference type="ARBA" id="ARBA00022801"/>
    </source>
</evidence>
<organism evidence="16 17">
    <name type="scientific">Oikopleura dioica</name>
    <name type="common">Tunicate</name>
    <dbReference type="NCBI Taxonomy" id="34765"/>
    <lineage>
        <taxon>Eukaryota</taxon>
        <taxon>Metazoa</taxon>
        <taxon>Chordata</taxon>
        <taxon>Tunicata</taxon>
        <taxon>Appendicularia</taxon>
        <taxon>Copelata</taxon>
        <taxon>Oikopleuridae</taxon>
        <taxon>Oikopleura</taxon>
    </lineage>
</organism>
<dbReference type="InterPro" id="IPR003582">
    <property type="entry name" value="ShKT_dom"/>
</dbReference>
<feature type="domain" description="ShKT" evidence="14">
    <location>
        <begin position="537"/>
        <end position="575"/>
    </location>
</feature>
<dbReference type="PROSITE" id="PS50948">
    <property type="entry name" value="PAN"/>
    <property type="match status" value="2"/>
</dbReference>
<evidence type="ECO:0000256" key="9">
    <source>
        <dbReference type="PROSITE-ProRule" id="PRU01005"/>
    </source>
</evidence>
<evidence type="ECO:0000256" key="6">
    <source>
        <dbReference type="ARBA" id="ARBA00022833"/>
    </source>
</evidence>
<evidence type="ECO:0000256" key="4">
    <source>
        <dbReference type="ARBA" id="ARBA00022737"/>
    </source>
</evidence>
<keyword evidence="6 10" id="KW-0862">Zinc</keyword>
<dbReference type="InterPro" id="IPR006026">
    <property type="entry name" value="Peptidase_Metallo"/>
</dbReference>
<dbReference type="CDD" id="cd04280">
    <property type="entry name" value="ZnMc_astacin_like"/>
    <property type="match status" value="1"/>
</dbReference>
<dbReference type="Gene3D" id="3.40.390.10">
    <property type="entry name" value="Collagenase (Catalytic Domain)"/>
    <property type="match status" value="1"/>
</dbReference>
<dbReference type="Pfam" id="PF14295">
    <property type="entry name" value="PAN_4"/>
    <property type="match status" value="2"/>
</dbReference>
<dbReference type="Pfam" id="PF01549">
    <property type="entry name" value="ShK"/>
    <property type="match status" value="2"/>
</dbReference>
<dbReference type="PANTHER" id="PTHR10127">
    <property type="entry name" value="DISCOIDIN, CUB, EGF, LAMININ , AND ZINC METALLOPROTEASE DOMAIN CONTAINING"/>
    <property type="match status" value="1"/>
</dbReference>
<feature type="binding site" evidence="10">
    <location>
        <position position="214"/>
    </location>
    <ligand>
        <name>Zn(2+)</name>
        <dbReference type="ChEBI" id="CHEBI:29105"/>
        <note>catalytic</note>
    </ligand>
</feature>
<evidence type="ECO:0000256" key="2">
    <source>
        <dbReference type="ARBA" id="ARBA00022670"/>
    </source>
</evidence>
<dbReference type="EMBL" id="OU015566">
    <property type="protein sequence ID" value="CAG5104309.1"/>
    <property type="molecule type" value="Genomic_DNA"/>
</dbReference>
<dbReference type="SUPFAM" id="SSF55486">
    <property type="entry name" value="Metalloproteases ('zincins'), catalytic domain"/>
    <property type="match status" value="1"/>
</dbReference>
<evidence type="ECO:0000313" key="16">
    <source>
        <dbReference type="EMBL" id="CAG5104309.1"/>
    </source>
</evidence>
<evidence type="ECO:0000259" key="14">
    <source>
        <dbReference type="PROSITE" id="PS51670"/>
    </source>
</evidence>
<dbReference type="PROSITE" id="PS51670">
    <property type="entry name" value="SHKT"/>
    <property type="match status" value="2"/>
</dbReference>
<dbReference type="InterPro" id="IPR034035">
    <property type="entry name" value="Astacin-like_dom"/>
</dbReference>
<keyword evidence="17" id="KW-1185">Reference proteome</keyword>
<keyword evidence="3 10" id="KW-0479">Metal-binding</keyword>
<feature type="active site" evidence="10">
    <location>
        <position position="215"/>
    </location>
</feature>
<dbReference type="SMART" id="SM00223">
    <property type="entry name" value="APPLE"/>
    <property type="match status" value="2"/>
</dbReference>
<dbReference type="PROSITE" id="PS51864">
    <property type="entry name" value="ASTACIN"/>
    <property type="match status" value="1"/>
</dbReference>
<feature type="compositionally biased region" description="Low complexity" evidence="12">
    <location>
        <begin position="424"/>
        <end position="441"/>
    </location>
</feature>
<feature type="region of interest" description="Disordered" evidence="12">
    <location>
        <begin position="420"/>
        <end position="441"/>
    </location>
</feature>
<comment type="function">
    <text evidence="1">Metalloprotease.</text>
</comment>
<proteinExistence type="predicted"/>
<dbReference type="Proteomes" id="UP001158576">
    <property type="component" value="Chromosome 1"/>
</dbReference>
<sequence>MKLGSTFFAFQSFSSADPLGARGGISCHDLSEYEGDPFMVNYCKEILAEAHCSFKSSECPVDDCLFGHKRDSTGCVIDSCICDTEPQGKVHFGDIMVDGFVQNMMTPPDDTPRDPNVMRAADISVPRWTDYREGGFVYIPYRISRLNPLGQRAALAGMKILEDGSCLRFRERSDERDFMDFFIGDGCYSWIGKLGGAQEISLGVGCHYASTAAHEIMHALGFHHEQMRPDRDSYVQYIEDNVEPEMRHNFKTIHPSKWNSYGQPYDVNSVMQYSGYSFTRNWKPTLLDRSTGKPTKRNTKLTESDFFQINALYGCEETSTPTPTTKSTTTTATTATKECRDFDIAENIEHRGNDITSFQVSPGEAGQRECEQSCRSNPDCGGFTLYGENRNPSDSYRCFLKSSMSYSMLLTSGRISGYRNKNCPSSTTTPTTKSTTRPTTTTKECRDFEIEENVEYLGNDVASFQVSPGETGQRECEESCRSSPGCAGYTFYEWHVFQPNHCFLKTNTNVKRTNIADRISGRKTGDCGASTSTPTICADLSGYESQCASWKSYGFCTSYSRTSMEHYCAKTCGFCASNGESCTDEYTYCASLAADGECSRNSAFMLKSCKKSCGKC</sequence>